<evidence type="ECO:0000313" key="2">
    <source>
        <dbReference type="Proteomes" id="UP000639772"/>
    </source>
</evidence>
<organism evidence="1 2">
    <name type="scientific">Vanilla planifolia</name>
    <name type="common">Vanilla</name>
    <dbReference type="NCBI Taxonomy" id="51239"/>
    <lineage>
        <taxon>Eukaryota</taxon>
        <taxon>Viridiplantae</taxon>
        <taxon>Streptophyta</taxon>
        <taxon>Embryophyta</taxon>
        <taxon>Tracheophyta</taxon>
        <taxon>Spermatophyta</taxon>
        <taxon>Magnoliopsida</taxon>
        <taxon>Liliopsida</taxon>
        <taxon>Asparagales</taxon>
        <taxon>Orchidaceae</taxon>
        <taxon>Vanilloideae</taxon>
        <taxon>Vanilleae</taxon>
        <taxon>Vanilla</taxon>
    </lineage>
</organism>
<dbReference type="EMBL" id="JADCNM010000011">
    <property type="protein sequence ID" value="KAG0461974.1"/>
    <property type="molecule type" value="Genomic_DNA"/>
</dbReference>
<dbReference type="Proteomes" id="UP000639772">
    <property type="component" value="Chromosome 11"/>
</dbReference>
<comment type="caution">
    <text evidence="1">The sequence shown here is derived from an EMBL/GenBank/DDBJ whole genome shotgun (WGS) entry which is preliminary data.</text>
</comment>
<evidence type="ECO:0008006" key="3">
    <source>
        <dbReference type="Google" id="ProtNLM"/>
    </source>
</evidence>
<protein>
    <recommendedName>
        <fullName evidence="3">Pentatricopeptide repeat-containing protein</fullName>
    </recommendedName>
</protein>
<name>A0A835PY41_VANPL</name>
<dbReference type="AlphaFoldDB" id="A0A835PY41"/>
<evidence type="ECO:0000313" key="1">
    <source>
        <dbReference type="EMBL" id="KAG0461974.1"/>
    </source>
</evidence>
<sequence length="68" mass="7666">MNMYAKCGQMLDARRIFDEMACPNVISWTVILVGALRWEGILGGRRVFDQMPKKRGFLDGYGLVPICG</sequence>
<gene>
    <name evidence="1" type="ORF">HPP92_020450</name>
</gene>
<proteinExistence type="predicted"/>
<dbReference type="OrthoDB" id="786574at2759"/>
<accession>A0A835PY41</accession>
<dbReference type="Gene3D" id="1.25.40.10">
    <property type="entry name" value="Tetratricopeptide repeat domain"/>
    <property type="match status" value="1"/>
</dbReference>
<dbReference type="InterPro" id="IPR011990">
    <property type="entry name" value="TPR-like_helical_dom_sf"/>
</dbReference>
<reference evidence="1 2" key="1">
    <citation type="journal article" date="2020" name="Nat. Food">
        <title>A phased Vanilla planifolia genome enables genetic improvement of flavour and production.</title>
        <authorList>
            <person name="Hasing T."/>
            <person name="Tang H."/>
            <person name="Brym M."/>
            <person name="Khazi F."/>
            <person name="Huang T."/>
            <person name="Chambers A.H."/>
        </authorList>
    </citation>
    <scope>NUCLEOTIDE SEQUENCE [LARGE SCALE GENOMIC DNA]</scope>
    <source>
        <tissue evidence="1">Leaf</tissue>
    </source>
</reference>